<dbReference type="AlphaFoldDB" id="A0AAV7RYQ9"/>
<accession>A0AAV7RYQ9</accession>
<sequence>MDGGCVRMSGPGTIPDDRLLQERTLPHVSSDAIRNFGTAHEDQAQHRGRCSLRCRRPGSPSGALLPLSQEIGLSVGSAVPHVTGTGLTVGSAVSLVAGDRAHCLEHCSLRRGDRAHRRERCSPRRGDRAHRRERCSPRRGRPGSSCTTQISVT</sequence>
<gene>
    <name evidence="2" type="ORF">NDU88_009538</name>
</gene>
<dbReference type="EMBL" id="JANPWB010000009">
    <property type="protein sequence ID" value="KAJ1156821.1"/>
    <property type="molecule type" value="Genomic_DNA"/>
</dbReference>
<organism evidence="2 3">
    <name type="scientific">Pleurodeles waltl</name>
    <name type="common">Iberian ribbed newt</name>
    <dbReference type="NCBI Taxonomy" id="8319"/>
    <lineage>
        <taxon>Eukaryota</taxon>
        <taxon>Metazoa</taxon>
        <taxon>Chordata</taxon>
        <taxon>Craniata</taxon>
        <taxon>Vertebrata</taxon>
        <taxon>Euteleostomi</taxon>
        <taxon>Amphibia</taxon>
        <taxon>Batrachia</taxon>
        <taxon>Caudata</taxon>
        <taxon>Salamandroidea</taxon>
        <taxon>Salamandridae</taxon>
        <taxon>Pleurodelinae</taxon>
        <taxon>Pleurodeles</taxon>
    </lineage>
</organism>
<proteinExistence type="predicted"/>
<keyword evidence="3" id="KW-1185">Reference proteome</keyword>
<feature type="region of interest" description="Disordered" evidence="1">
    <location>
        <begin position="120"/>
        <end position="153"/>
    </location>
</feature>
<dbReference type="Proteomes" id="UP001066276">
    <property type="component" value="Chromosome 5"/>
</dbReference>
<reference evidence="2" key="1">
    <citation type="journal article" date="2022" name="bioRxiv">
        <title>Sequencing and chromosome-scale assembly of the giantPleurodeles waltlgenome.</title>
        <authorList>
            <person name="Brown T."/>
            <person name="Elewa A."/>
            <person name="Iarovenko S."/>
            <person name="Subramanian E."/>
            <person name="Araus A.J."/>
            <person name="Petzold A."/>
            <person name="Susuki M."/>
            <person name="Suzuki K.-i.T."/>
            <person name="Hayashi T."/>
            <person name="Toyoda A."/>
            <person name="Oliveira C."/>
            <person name="Osipova E."/>
            <person name="Leigh N.D."/>
            <person name="Simon A."/>
            <person name="Yun M.H."/>
        </authorList>
    </citation>
    <scope>NUCLEOTIDE SEQUENCE</scope>
    <source>
        <strain evidence="2">20211129_DDA</strain>
        <tissue evidence="2">Liver</tissue>
    </source>
</reference>
<evidence type="ECO:0000313" key="3">
    <source>
        <dbReference type="Proteomes" id="UP001066276"/>
    </source>
</evidence>
<evidence type="ECO:0000256" key="1">
    <source>
        <dbReference type="SAM" id="MobiDB-lite"/>
    </source>
</evidence>
<feature type="compositionally biased region" description="Basic residues" evidence="1">
    <location>
        <begin position="127"/>
        <end position="141"/>
    </location>
</feature>
<evidence type="ECO:0000313" key="2">
    <source>
        <dbReference type="EMBL" id="KAJ1156821.1"/>
    </source>
</evidence>
<comment type="caution">
    <text evidence="2">The sequence shown here is derived from an EMBL/GenBank/DDBJ whole genome shotgun (WGS) entry which is preliminary data.</text>
</comment>
<protein>
    <submittedName>
        <fullName evidence="2">Uncharacterized protein</fullName>
    </submittedName>
</protein>
<name>A0AAV7RYQ9_PLEWA</name>